<comment type="caution">
    <text evidence="2">The sequence shown here is derived from an EMBL/GenBank/DDBJ whole genome shotgun (WGS) entry which is preliminary data.</text>
</comment>
<dbReference type="OrthoDB" id="690283at2759"/>
<reference evidence="2" key="1">
    <citation type="submission" date="2020-07" db="EMBL/GenBank/DDBJ databases">
        <title>Genome sequence and genetic diversity analysis of an under-domesticated orphan crop, white fonio (Digitaria exilis).</title>
        <authorList>
            <person name="Bennetzen J.L."/>
            <person name="Chen S."/>
            <person name="Ma X."/>
            <person name="Wang X."/>
            <person name="Yssel A.E.J."/>
            <person name="Chaluvadi S.R."/>
            <person name="Johnson M."/>
            <person name="Gangashetty P."/>
            <person name="Hamidou F."/>
            <person name="Sanogo M.D."/>
            <person name="Zwaenepoel A."/>
            <person name="Wallace J."/>
            <person name="Van De Peer Y."/>
            <person name="Van Deynze A."/>
        </authorList>
    </citation>
    <scope>NUCLEOTIDE SEQUENCE</scope>
    <source>
        <tissue evidence="2">Leaves</tissue>
    </source>
</reference>
<dbReference type="Proteomes" id="UP000636709">
    <property type="component" value="Unassembled WGS sequence"/>
</dbReference>
<gene>
    <name evidence="2" type="ORF">HU200_007576</name>
</gene>
<dbReference type="InterPro" id="IPR009003">
    <property type="entry name" value="Peptidase_S1_PA"/>
</dbReference>
<dbReference type="PANTHER" id="PTHR18868">
    <property type="entry name" value="OS07G0665300 PROTEIN-RELATED"/>
    <property type="match status" value="1"/>
</dbReference>
<evidence type="ECO:0000313" key="2">
    <source>
        <dbReference type="EMBL" id="KAF8766085.1"/>
    </source>
</evidence>
<evidence type="ECO:0000313" key="3">
    <source>
        <dbReference type="Proteomes" id="UP000636709"/>
    </source>
</evidence>
<dbReference type="SUPFAM" id="SSF50494">
    <property type="entry name" value="Trypsin-like serine proteases"/>
    <property type="match status" value="1"/>
</dbReference>
<organism evidence="2 3">
    <name type="scientific">Digitaria exilis</name>
    <dbReference type="NCBI Taxonomy" id="1010633"/>
    <lineage>
        <taxon>Eukaryota</taxon>
        <taxon>Viridiplantae</taxon>
        <taxon>Streptophyta</taxon>
        <taxon>Embryophyta</taxon>
        <taxon>Tracheophyta</taxon>
        <taxon>Spermatophyta</taxon>
        <taxon>Magnoliopsida</taxon>
        <taxon>Liliopsida</taxon>
        <taxon>Poales</taxon>
        <taxon>Poaceae</taxon>
        <taxon>PACMAD clade</taxon>
        <taxon>Panicoideae</taxon>
        <taxon>Panicodae</taxon>
        <taxon>Paniceae</taxon>
        <taxon>Anthephorinae</taxon>
        <taxon>Digitaria</taxon>
    </lineage>
</organism>
<name>A0A835FNL1_9POAL</name>
<evidence type="ECO:0000256" key="1">
    <source>
        <dbReference type="SAM" id="MobiDB-lite"/>
    </source>
</evidence>
<protein>
    <submittedName>
        <fullName evidence="2">Uncharacterized protein</fullName>
    </submittedName>
</protein>
<dbReference type="EMBL" id="JACEFO010000520">
    <property type="protein sequence ID" value="KAF8766085.1"/>
    <property type="molecule type" value="Genomic_DNA"/>
</dbReference>
<accession>A0A835FNL1</accession>
<sequence>MLECHKGGSDPTRSSKRNVRTDDLTRTLDKNKRRYLTRSSTKNKTICNVEETTGSLISGEKRFFACTGFFIKWNGCTTILTSASLIRDPDDNAKILENIRVICVDDFCSPEPAIIRARLYDSCKFLAVGCCFKSGMLMASAGHKFPGPLTFDCQYLGYSDCRITKAGIGGPLLKFDGTFAGMNFYDEIEGTPYLNVAEGGHAGKKSRVLDWTMDDDDSYRHNRWPVPKPIWCHPDDVEEHKSKIWRSRPHRTYL</sequence>
<keyword evidence="3" id="KW-1185">Reference proteome</keyword>
<dbReference type="PANTHER" id="PTHR18868:SF49">
    <property type="entry name" value="OS11G0147200 PROTEIN"/>
    <property type="match status" value="1"/>
</dbReference>
<dbReference type="AlphaFoldDB" id="A0A835FNL1"/>
<proteinExistence type="predicted"/>
<feature type="region of interest" description="Disordered" evidence="1">
    <location>
        <begin position="1"/>
        <end position="23"/>
    </location>
</feature>